<dbReference type="Gene3D" id="3.40.720.10">
    <property type="entry name" value="Alkaline Phosphatase, subunit A"/>
    <property type="match status" value="1"/>
</dbReference>
<name>A0A085W5F1_9BACT</name>
<dbReference type="Gene3D" id="3.30.1120.10">
    <property type="match status" value="1"/>
</dbReference>
<reference evidence="3 4" key="1">
    <citation type="submission" date="2014-04" db="EMBL/GenBank/DDBJ databases">
        <title>Genome assembly of Hyalangium minutum DSM 14724.</title>
        <authorList>
            <person name="Sharma G."/>
            <person name="Subramanian S."/>
        </authorList>
    </citation>
    <scope>NUCLEOTIDE SEQUENCE [LARGE SCALE GENOMIC DNA]</scope>
    <source>
        <strain evidence="3 4">DSM 14724</strain>
    </source>
</reference>
<dbReference type="CDD" id="cd16148">
    <property type="entry name" value="sulfatase_like"/>
    <property type="match status" value="1"/>
</dbReference>
<feature type="transmembrane region" description="Helical" evidence="1">
    <location>
        <begin position="21"/>
        <end position="40"/>
    </location>
</feature>
<keyword evidence="1" id="KW-0472">Membrane</keyword>
<dbReference type="InterPro" id="IPR017850">
    <property type="entry name" value="Alkaline_phosphatase_core_sf"/>
</dbReference>
<proteinExistence type="predicted"/>
<protein>
    <submittedName>
        <fullName evidence="3">Choline-sulfatase</fullName>
    </submittedName>
</protein>
<dbReference type="OrthoDB" id="5500422at2"/>
<dbReference type="STRING" id="394096.DB31_2973"/>
<dbReference type="EMBL" id="JMCB01000019">
    <property type="protein sequence ID" value="KFE62914.1"/>
    <property type="molecule type" value="Genomic_DNA"/>
</dbReference>
<evidence type="ECO:0000259" key="2">
    <source>
        <dbReference type="Pfam" id="PF00884"/>
    </source>
</evidence>
<comment type="caution">
    <text evidence="3">The sequence shown here is derived from an EMBL/GenBank/DDBJ whole genome shotgun (WGS) entry which is preliminary data.</text>
</comment>
<feature type="transmembrane region" description="Helical" evidence="1">
    <location>
        <begin position="176"/>
        <end position="194"/>
    </location>
</feature>
<feature type="domain" description="Sulfatase N-terminal" evidence="2">
    <location>
        <begin position="208"/>
        <end position="544"/>
    </location>
</feature>
<dbReference type="Pfam" id="PF00884">
    <property type="entry name" value="Sulfatase"/>
    <property type="match status" value="1"/>
</dbReference>
<feature type="transmembrane region" description="Helical" evidence="1">
    <location>
        <begin position="60"/>
        <end position="83"/>
    </location>
</feature>
<accession>A0A085W5F1</accession>
<dbReference type="InterPro" id="IPR052701">
    <property type="entry name" value="GAG_Ulvan_Degrading_Sulfatases"/>
</dbReference>
<feature type="transmembrane region" description="Helical" evidence="1">
    <location>
        <begin position="95"/>
        <end position="113"/>
    </location>
</feature>
<keyword evidence="1" id="KW-1133">Transmembrane helix</keyword>
<dbReference type="RefSeq" id="WP_044196522.1">
    <property type="nucleotide sequence ID" value="NZ_JMCB01000019.1"/>
</dbReference>
<evidence type="ECO:0000313" key="4">
    <source>
        <dbReference type="Proteomes" id="UP000028725"/>
    </source>
</evidence>
<dbReference type="PANTHER" id="PTHR43751">
    <property type="entry name" value="SULFATASE"/>
    <property type="match status" value="1"/>
</dbReference>
<dbReference type="AlphaFoldDB" id="A0A085W5F1"/>
<dbReference type="InterPro" id="IPR000917">
    <property type="entry name" value="Sulfatase_N"/>
</dbReference>
<keyword evidence="4" id="KW-1185">Reference proteome</keyword>
<dbReference type="PANTHER" id="PTHR43751:SF3">
    <property type="entry name" value="SULFATASE N-TERMINAL DOMAIN-CONTAINING PROTEIN"/>
    <property type="match status" value="1"/>
</dbReference>
<dbReference type="SUPFAM" id="SSF53649">
    <property type="entry name" value="Alkaline phosphatase-like"/>
    <property type="match status" value="1"/>
</dbReference>
<evidence type="ECO:0000313" key="3">
    <source>
        <dbReference type="EMBL" id="KFE62914.1"/>
    </source>
</evidence>
<dbReference type="Proteomes" id="UP000028725">
    <property type="component" value="Unassembled WGS sequence"/>
</dbReference>
<sequence length="688" mass="75546">MPPDSPPSLGRSLVLGCRAGLLVFLVLYTGCAVFNMKLGYQGNASRLMEEWVWQEWRSVVLGQVARLILAYTSVGLVLGAWMGAGLWALGFRRRAVFWGSGLACLAVEVPLVLADLAHHPHLYATTLYERAGWTKALLLALSGQPPGLWRAVALGPVVAVPFVMLFRALRRPPRWGYVPAVLAVWAGLGVHGWGRAEEGRERPPARHNLLILASDGLRPDHLSGNGYGRPTSPNIDRLMREGTRFQETVVQIPRTAPSWATLLTSQWAGEHSLRHTLVGQKVLETPFTTFASALGAAGWQTAVVSDYAGDLFSRFRFGFQRVQAPAFNFPDLIRQRMLVTHVALLPWTALAPGLFPERGQLPELTDPAPLRRSVQRTLDGFRPEAPFALLVFASTTHFPYAAPAPQEGRFVAEGYRGPWRFGATPQMELPPDAQPPTPEDSAALVANYDAAVLAFDGLVGELMEELERRGLADSTLVVLLSDHGEHLSDEEGRGLGHGEHLFGSASLRIPFALRLPGRVAAGRTVPGRARSIDVAPTLLALLGVPAPETFRGRSLASIVAPEAKAAAVPDAPALIETDFWFSDRDGLPYQQVRIPYPWVYETATVEPSGDIALKPEWENTVEAAKHRGLYRDRWKLLELPTPQSVKVELYDVVADPEERRDVSAEHLDIVTQLREELARERPAGLAER</sequence>
<organism evidence="3 4">
    <name type="scientific">Hyalangium minutum</name>
    <dbReference type="NCBI Taxonomy" id="394096"/>
    <lineage>
        <taxon>Bacteria</taxon>
        <taxon>Pseudomonadati</taxon>
        <taxon>Myxococcota</taxon>
        <taxon>Myxococcia</taxon>
        <taxon>Myxococcales</taxon>
        <taxon>Cystobacterineae</taxon>
        <taxon>Archangiaceae</taxon>
        <taxon>Hyalangium</taxon>
    </lineage>
</organism>
<evidence type="ECO:0000256" key="1">
    <source>
        <dbReference type="SAM" id="Phobius"/>
    </source>
</evidence>
<feature type="transmembrane region" description="Helical" evidence="1">
    <location>
        <begin position="148"/>
        <end position="169"/>
    </location>
</feature>
<keyword evidence="1" id="KW-0812">Transmembrane</keyword>
<gene>
    <name evidence="3" type="ORF">DB31_2973</name>
</gene>